<evidence type="ECO:0000313" key="1">
    <source>
        <dbReference type="EMBL" id="TNJ26206.1"/>
    </source>
</evidence>
<keyword evidence="2" id="KW-1185">Reference proteome</keyword>
<organism evidence="1 2">
    <name type="scientific">Giardia muris</name>
    <dbReference type="NCBI Taxonomy" id="5742"/>
    <lineage>
        <taxon>Eukaryota</taxon>
        <taxon>Metamonada</taxon>
        <taxon>Diplomonadida</taxon>
        <taxon>Hexamitidae</taxon>
        <taxon>Giardiinae</taxon>
        <taxon>Giardia</taxon>
    </lineage>
</organism>
<dbReference type="EMBL" id="VDLU01000005">
    <property type="protein sequence ID" value="TNJ26206.1"/>
    <property type="molecule type" value="Genomic_DNA"/>
</dbReference>
<dbReference type="VEuPathDB" id="GiardiaDB:GMRT_10089"/>
<proteinExistence type="predicted"/>
<protein>
    <submittedName>
        <fullName evidence="1">Uncharacterized protein</fullName>
    </submittedName>
</protein>
<evidence type="ECO:0000313" key="2">
    <source>
        <dbReference type="Proteomes" id="UP000315496"/>
    </source>
</evidence>
<sequence length="439" mass="48231">MGDDVILSRLNEAVAMSDSPEALFGRVKEALGQVLPPLEVQNIRTCKDCQTVKTQSPTKMPWLELAHMHFRTVEMKEAWRLDTELEATGMLRVFILPPPPTPLLNFQIPLGHLLIDRNCLQTSIRDTLRPYGLEGLDRLAALSIELETVGLEDIIDGLLTDEEDPDLLKRQGELMQLCRSQFYSDHCVFVTLFSTADVDTLGPDAMEVELTITHVQSSADFVTIPFFVSPTNPLSCQALLRAYLLHFAKPSTTMDRLLREDVNASFVLTKSSQYSYAFQLQPSGAFHAESGTTGLTFSFFEHLRESTSCVIATVTLQEAIVANLSSRVIEGVCETCGKAELVQTLAILTPQSVMGLVPSHPCYLTSSTVLLSGRSYSIPYGIVIGPMGPVVATLVGESWYLPQKQGQALGISTLPVLCAIAVLSEARPNELSYLSYPDT</sequence>
<name>A0A4Z1SKP0_GIAMU</name>
<dbReference type="Proteomes" id="UP000315496">
    <property type="component" value="Chromosome 5"/>
</dbReference>
<comment type="caution">
    <text evidence="1">The sequence shown here is derived from an EMBL/GenBank/DDBJ whole genome shotgun (WGS) entry which is preliminary data.</text>
</comment>
<accession>A0A4Z1SKP0</accession>
<gene>
    <name evidence="1" type="ORF">GMRT_10089</name>
</gene>
<reference evidence="1 2" key="1">
    <citation type="submission" date="2019-05" db="EMBL/GenBank/DDBJ databases">
        <title>The compact genome of Giardia muris reveals important steps in the evolution of intestinal protozoan parasites.</title>
        <authorList>
            <person name="Xu F."/>
            <person name="Jimenez-Gonzalez A."/>
            <person name="Einarsson E."/>
            <person name="Astvaldsson A."/>
            <person name="Peirasmaki D."/>
            <person name="Eckmann L."/>
            <person name="Andersson J.O."/>
            <person name="Svard S.G."/>
            <person name="Jerlstrom-Hultqvist J."/>
        </authorList>
    </citation>
    <scope>NUCLEOTIDE SEQUENCE [LARGE SCALE GENOMIC DNA]</scope>
    <source>
        <strain evidence="1 2">Roberts-Thomson</strain>
    </source>
</reference>
<dbReference type="AlphaFoldDB" id="A0A4Z1SKP0"/>